<name>A0A6S7FTE9_PARCT</name>
<keyword evidence="3" id="KW-1185">Reference proteome</keyword>
<proteinExistence type="predicted"/>
<gene>
    <name evidence="2" type="ORF">PACLA_8A019574</name>
</gene>
<comment type="caution">
    <text evidence="2">The sequence shown here is derived from an EMBL/GenBank/DDBJ whole genome shotgun (WGS) entry which is preliminary data.</text>
</comment>
<evidence type="ECO:0000313" key="3">
    <source>
        <dbReference type="Proteomes" id="UP001152795"/>
    </source>
</evidence>
<feature type="compositionally biased region" description="Acidic residues" evidence="1">
    <location>
        <begin position="46"/>
        <end position="58"/>
    </location>
</feature>
<accession>A0A6S7FTE9</accession>
<dbReference type="AlphaFoldDB" id="A0A6S7FTE9"/>
<evidence type="ECO:0000313" key="2">
    <source>
        <dbReference type="EMBL" id="CAB3977571.1"/>
    </source>
</evidence>
<feature type="region of interest" description="Disordered" evidence="1">
    <location>
        <begin position="15"/>
        <end position="60"/>
    </location>
</feature>
<evidence type="ECO:0000256" key="1">
    <source>
        <dbReference type="SAM" id="MobiDB-lite"/>
    </source>
</evidence>
<protein>
    <submittedName>
        <fullName evidence="2">Uncharacterized protein</fullName>
    </submittedName>
</protein>
<reference evidence="2" key="1">
    <citation type="submission" date="2020-04" db="EMBL/GenBank/DDBJ databases">
        <authorList>
            <person name="Alioto T."/>
            <person name="Alioto T."/>
            <person name="Gomez Garrido J."/>
        </authorList>
    </citation>
    <scope>NUCLEOTIDE SEQUENCE</scope>
    <source>
        <strain evidence="2">A484AB</strain>
    </source>
</reference>
<organism evidence="2 3">
    <name type="scientific">Paramuricea clavata</name>
    <name type="common">Red gorgonian</name>
    <name type="synonym">Violescent sea-whip</name>
    <dbReference type="NCBI Taxonomy" id="317549"/>
    <lineage>
        <taxon>Eukaryota</taxon>
        <taxon>Metazoa</taxon>
        <taxon>Cnidaria</taxon>
        <taxon>Anthozoa</taxon>
        <taxon>Octocorallia</taxon>
        <taxon>Malacalcyonacea</taxon>
        <taxon>Plexauridae</taxon>
        <taxon>Paramuricea</taxon>
    </lineage>
</organism>
<sequence length="72" mass="7638">MRAVTENKKVSLSKITNYGSSGDHDGGDDDSSDGYVDSTGDYGEGGGEDDDGADDDDAMLYNDRIARPMLRA</sequence>
<dbReference type="EMBL" id="CACRXK020000055">
    <property type="protein sequence ID" value="CAB3977571.1"/>
    <property type="molecule type" value="Genomic_DNA"/>
</dbReference>
<dbReference type="Proteomes" id="UP001152795">
    <property type="component" value="Unassembled WGS sequence"/>
</dbReference>